<feature type="region of interest" description="Disordered" evidence="1">
    <location>
        <begin position="139"/>
        <end position="159"/>
    </location>
</feature>
<gene>
    <name evidence="2" type="ORF">BpHYR1_049187</name>
</gene>
<dbReference type="OrthoDB" id="5963614at2759"/>
<dbReference type="EMBL" id="REGN01001894">
    <property type="protein sequence ID" value="RNA31801.1"/>
    <property type="molecule type" value="Genomic_DNA"/>
</dbReference>
<evidence type="ECO:0000313" key="3">
    <source>
        <dbReference type="Proteomes" id="UP000276133"/>
    </source>
</evidence>
<organism evidence="2 3">
    <name type="scientific">Brachionus plicatilis</name>
    <name type="common">Marine rotifer</name>
    <name type="synonym">Brachionus muelleri</name>
    <dbReference type="NCBI Taxonomy" id="10195"/>
    <lineage>
        <taxon>Eukaryota</taxon>
        <taxon>Metazoa</taxon>
        <taxon>Spiralia</taxon>
        <taxon>Gnathifera</taxon>
        <taxon>Rotifera</taxon>
        <taxon>Eurotatoria</taxon>
        <taxon>Monogononta</taxon>
        <taxon>Pseudotrocha</taxon>
        <taxon>Ploima</taxon>
        <taxon>Brachionidae</taxon>
        <taxon>Brachionus</taxon>
    </lineage>
</organism>
<name>A0A3M7S7Q0_BRAPC</name>
<sequence length="340" mass="39724">MAETQTPSLDILREYETRFVPEPVLEKDSKKVRKSRRKCKNSEFVGRENFASHTISSAIKADYTLPDVRQKLEELNRSVQKTKIVKTAQGVKSASIFRSRSFRPFVVRRADETSILRKPESHDVLHDGLVLTKKSPKRIFESKKSRSRPASRSASVQSRITRSLSPISFNRSLNENLAIENYRPSSRKSSQNLPNENLDHSHLSFKNNCEVCLDQDIRNQIQARANRLNSDSIFSRARSPLNETTRLSSNDLARASFLEQYEKKPFKEAHDAAQRLIGKERIGFKYPKNEAMSNYSPPSNRADWQYSRYYPWLFNYTEYLRQLEEELYFLKQRSKNLRVY</sequence>
<evidence type="ECO:0000256" key="1">
    <source>
        <dbReference type="SAM" id="MobiDB-lite"/>
    </source>
</evidence>
<feature type="compositionally biased region" description="Low complexity" evidence="1">
    <location>
        <begin position="148"/>
        <end position="159"/>
    </location>
</feature>
<reference evidence="2 3" key="1">
    <citation type="journal article" date="2018" name="Sci. Rep.">
        <title>Genomic signatures of local adaptation to the degree of environmental predictability in rotifers.</title>
        <authorList>
            <person name="Franch-Gras L."/>
            <person name="Hahn C."/>
            <person name="Garcia-Roger E.M."/>
            <person name="Carmona M.J."/>
            <person name="Serra M."/>
            <person name="Gomez A."/>
        </authorList>
    </citation>
    <scope>NUCLEOTIDE SEQUENCE [LARGE SCALE GENOMIC DNA]</scope>
    <source>
        <strain evidence="2">HYR1</strain>
    </source>
</reference>
<keyword evidence="3" id="KW-1185">Reference proteome</keyword>
<accession>A0A3M7S7Q0</accession>
<comment type="caution">
    <text evidence="2">The sequence shown here is derived from an EMBL/GenBank/DDBJ whole genome shotgun (WGS) entry which is preliminary data.</text>
</comment>
<dbReference type="Proteomes" id="UP000276133">
    <property type="component" value="Unassembled WGS sequence"/>
</dbReference>
<evidence type="ECO:0000313" key="2">
    <source>
        <dbReference type="EMBL" id="RNA31801.1"/>
    </source>
</evidence>
<proteinExistence type="predicted"/>
<dbReference type="AlphaFoldDB" id="A0A3M7S7Q0"/>
<protein>
    <submittedName>
        <fullName evidence="2">Uncharacterized protein</fullName>
    </submittedName>
</protein>